<proteinExistence type="predicted"/>
<comment type="caution">
    <text evidence="1">The sequence shown here is derived from an EMBL/GenBank/DDBJ whole genome shotgun (WGS) entry which is preliminary data.</text>
</comment>
<evidence type="ECO:0000313" key="1">
    <source>
        <dbReference type="EMBL" id="KAK2191276.1"/>
    </source>
</evidence>
<keyword evidence="2" id="KW-1185">Reference proteome</keyword>
<organism evidence="1 2">
    <name type="scientific">Ridgeia piscesae</name>
    <name type="common">Tubeworm</name>
    <dbReference type="NCBI Taxonomy" id="27915"/>
    <lineage>
        <taxon>Eukaryota</taxon>
        <taxon>Metazoa</taxon>
        <taxon>Spiralia</taxon>
        <taxon>Lophotrochozoa</taxon>
        <taxon>Annelida</taxon>
        <taxon>Polychaeta</taxon>
        <taxon>Sedentaria</taxon>
        <taxon>Canalipalpata</taxon>
        <taxon>Sabellida</taxon>
        <taxon>Siboglinidae</taxon>
        <taxon>Ridgeia</taxon>
    </lineage>
</organism>
<gene>
    <name evidence="1" type="ORF">NP493_56g03004</name>
</gene>
<dbReference type="Proteomes" id="UP001209878">
    <property type="component" value="Unassembled WGS sequence"/>
</dbReference>
<evidence type="ECO:0000313" key="2">
    <source>
        <dbReference type="Proteomes" id="UP001209878"/>
    </source>
</evidence>
<reference evidence="1" key="1">
    <citation type="journal article" date="2023" name="Mol. Biol. Evol.">
        <title>Third-Generation Sequencing Reveals the Adaptive Role of the Epigenome in Three Deep-Sea Polychaetes.</title>
        <authorList>
            <person name="Perez M."/>
            <person name="Aroh O."/>
            <person name="Sun Y."/>
            <person name="Lan Y."/>
            <person name="Juniper S.K."/>
            <person name="Young C.R."/>
            <person name="Angers B."/>
            <person name="Qian P.Y."/>
        </authorList>
    </citation>
    <scope>NUCLEOTIDE SEQUENCE</scope>
    <source>
        <strain evidence="1">R07B-5</strain>
    </source>
</reference>
<name>A0AAD9UJ56_RIDPI</name>
<accession>A0AAD9UJ56</accession>
<dbReference type="EMBL" id="JAODUO010000055">
    <property type="protein sequence ID" value="KAK2191276.1"/>
    <property type="molecule type" value="Genomic_DNA"/>
</dbReference>
<sequence length="111" mass="12833">MSISPRSRTLKTTCTWDRDTALCRDKKQDNEIQRRITAGWTAFAKHRDMFKGNIGTCLKRQFYNSCVPPAMTYGAETWAFTTQAKNKLAATQTKMARSMLNITYRDRKTNI</sequence>
<protein>
    <submittedName>
        <fullName evidence="1">Uncharacterized protein</fullName>
    </submittedName>
</protein>
<dbReference type="AlphaFoldDB" id="A0AAD9UJ56"/>